<dbReference type="SUPFAM" id="SSF53335">
    <property type="entry name" value="S-adenosyl-L-methionine-dependent methyltransferases"/>
    <property type="match status" value="1"/>
</dbReference>
<evidence type="ECO:0000313" key="1">
    <source>
        <dbReference type="EMBL" id="MFD2567788.1"/>
    </source>
</evidence>
<accession>A0ABW5LSK0</accession>
<dbReference type="PANTHER" id="PTHR43861">
    <property type="entry name" value="TRANS-ACONITATE 2-METHYLTRANSFERASE-RELATED"/>
    <property type="match status" value="1"/>
</dbReference>
<reference evidence="2" key="1">
    <citation type="journal article" date="2019" name="Int. J. Syst. Evol. Microbiol.">
        <title>The Global Catalogue of Microorganisms (GCM) 10K type strain sequencing project: providing services to taxonomists for standard genome sequencing and annotation.</title>
        <authorList>
            <consortium name="The Broad Institute Genomics Platform"/>
            <consortium name="The Broad Institute Genome Sequencing Center for Infectious Disease"/>
            <person name="Wu L."/>
            <person name="Ma J."/>
        </authorList>
    </citation>
    <scope>NUCLEOTIDE SEQUENCE [LARGE SCALE GENOMIC DNA]</scope>
    <source>
        <strain evidence="2">KCTC 52127</strain>
    </source>
</reference>
<dbReference type="RefSeq" id="WP_379666494.1">
    <property type="nucleotide sequence ID" value="NZ_JBHULH010000004.1"/>
</dbReference>
<organism evidence="1 2">
    <name type="scientific">Pseudotenacibaculum haliotis</name>
    <dbReference type="NCBI Taxonomy" id="1862138"/>
    <lineage>
        <taxon>Bacteria</taxon>
        <taxon>Pseudomonadati</taxon>
        <taxon>Bacteroidota</taxon>
        <taxon>Flavobacteriia</taxon>
        <taxon>Flavobacteriales</taxon>
        <taxon>Flavobacteriaceae</taxon>
        <taxon>Pseudotenacibaculum</taxon>
    </lineage>
</organism>
<dbReference type="EMBL" id="JBHULH010000004">
    <property type="protein sequence ID" value="MFD2567788.1"/>
    <property type="molecule type" value="Genomic_DNA"/>
</dbReference>
<proteinExistence type="predicted"/>
<dbReference type="GO" id="GO:0032259">
    <property type="term" value="P:methylation"/>
    <property type="evidence" value="ECO:0007669"/>
    <property type="project" value="UniProtKB-KW"/>
</dbReference>
<dbReference type="Pfam" id="PF13489">
    <property type="entry name" value="Methyltransf_23"/>
    <property type="match status" value="1"/>
</dbReference>
<dbReference type="CDD" id="cd02440">
    <property type="entry name" value="AdoMet_MTases"/>
    <property type="match status" value="1"/>
</dbReference>
<gene>
    <name evidence="1" type="ORF">ACFSRZ_10420</name>
</gene>
<name>A0ABW5LSK0_9FLAO</name>
<keyword evidence="1" id="KW-0808">Transferase</keyword>
<dbReference type="PANTHER" id="PTHR43861:SF6">
    <property type="entry name" value="METHYLTRANSFERASE TYPE 11"/>
    <property type="match status" value="1"/>
</dbReference>
<comment type="caution">
    <text evidence="1">The sequence shown here is derived from an EMBL/GenBank/DDBJ whole genome shotgun (WGS) entry which is preliminary data.</text>
</comment>
<dbReference type="GO" id="GO:0102208">
    <property type="term" value="F:2-polyprenyl-6-hydroxyphenol methylase activity"/>
    <property type="evidence" value="ECO:0007669"/>
    <property type="project" value="UniProtKB-EC"/>
</dbReference>
<dbReference type="GO" id="GO:0061542">
    <property type="term" value="F:3-demethylubiquinol 3-O-methyltransferase activity"/>
    <property type="evidence" value="ECO:0007669"/>
    <property type="project" value="UniProtKB-EC"/>
</dbReference>
<sequence length="310" mass="35790">MSDTCILCKSNDLKTVQKIKASDINDLYVRDLNVDVLSEFKGNEYIEYQKCSNCKLHFFSPILTGSPKFYESLLKPEEFYYKDDRYEFFLAKKHIKKTDKVLEIGSGSGHFSQIINVDDYTGLEYNDKAIADAKEKGIQLIKKSIEDYALEHENEFDVVCSFQVLEHVVSPHDYIQSSLKVLKKGGLIIFGVPSADSILTDNINHTLNFPPHHITRWYNETFKNFEKIFDVEVVSVNNEPVSDRLKKSYTLNLLTNNVYKLFSKKGIIISNTSRFRFVKKLVKKFINITGKRSNTQNKKGEAVIVVLRKR</sequence>
<dbReference type="Gene3D" id="3.40.50.150">
    <property type="entry name" value="Vaccinia Virus protein VP39"/>
    <property type="match status" value="1"/>
</dbReference>
<dbReference type="EC" id="2.1.1.64" evidence="1"/>
<keyword evidence="2" id="KW-1185">Reference proteome</keyword>
<dbReference type="Proteomes" id="UP001597508">
    <property type="component" value="Unassembled WGS sequence"/>
</dbReference>
<protein>
    <submittedName>
        <fullName evidence="1">Class I SAM-dependent methyltransferase</fullName>
        <ecNumber evidence="1">2.1.1.222</ecNumber>
        <ecNumber evidence="1">2.1.1.64</ecNumber>
    </submittedName>
</protein>
<dbReference type="EC" id="2.1.1.222" evidence="1"/>
<dbReference type="InterPro" id="IPR029063">
    <property type="entry name" value="SAM-dependent_MTases_sf"/>
</dbReference>
<evidence type="ECO:0000313" key="2">
    <source>
        <dbReference type="Proteomes" id="UP001597508"/>
    </source>
</evidence>
<keyword evidence="1" id="KW-0489">Methyltransferase</keyword>